<dbReference type="PANTHER" id="PTHR22803">
    <property type="entry name" value="MANNOSE, PHOSPHOLIPASE, LECTIN RECEPTOR RELATED"/>
    <property type="match status" value="1"/>
</dbReference>
<dbReference type="InterPro" id="IPR016187">
    <property type="entry name" value="CTDL_fold"/>
</dbReference>
<dbReference type="SMART" id="SM00034">
    <property type="entry name" value="CLECT"/>
    <property type="match status" value="1"/>
</dbReference>
<dbReference type="CDD" id="cd00037">
    <property type="entry name" value="CLECT"/>
    <property type="match status" value="1"/>
</dbReference>
<dbReference type="InterPro" id="IPR016186">
    <property type="entry name" value="C-type_lectin-like/link_sf"/>
</dbReference>
<reference evidence="2" key="1">
    <citation type="submission" date="2022-08" db="UniProtKB">
        <authorList>
            <consortium name="EnsemblMetazoa"/>
        </authorList>
    </citation>
    <scope>IDENTIFICATION</scope>
    <source>
        <strain evidence="2">05x7-T-G4-1.051#20</strain>
    </source>
</reference>
<dbReference type="SUPFAM" id="SSF56436">
    <property type="entry name" value="C-type lectin-like"/>
    <property type="match status" value="1"/>
</dbReference>
<name>A0A8W8HR05_MAGGI</name>
<proteinExistence type="predicted"/>
<organism evidence="2 3">
    <name type="scientific">Magallana gigas</name>
    <name type="common">Pacific oyster</name>
    <name type="synonym">Crassostrea gigas</name>
    <dbReference type="NCBI Taxonomy" id="29159"/>
    <lineage>
        <taxon>Eukaryota</taxon>
        <taxon>Metazoa</taxon>
        <taxon>Spiralia</taxon>
        <taxon>Lophotrochozoa</taxon>
        <taxon>Mollusca</taxon>
        <taxon>Bivalvia</taxon>
        <taxon>Autobranchia</taxon>
        <taxon>Pteriomorphia</taxon>
        <taxon>Ostreida</taxon>
        <taxon>Ostreoidea</taxon>
        <taxon>Ostreidae</taxon>
        <taxon>Magallana</taxon>
    </lineage>
</organism>
<evidence type="ECO:0000313" key="2">
    <source>
        <dbReference type="EnsemblMetazoa" id="G10663.1:cds"/>
    </source>
</evidence>
<dbReference type="EnsemblMetazoa" id="G10663.1">
    <property type="protein sequence ID" value="G10663.1:cds"/>
    <property type="gene ID" value="G10663"/>
</dbReference>
<accession>A0A8W8HR05</accession>
<keyword evidence="3" id="KW-1185">Reference proteome</keyword>
<sequence>MLSSIADESDEKNKVNLKSVVVTSTCSALAVLSHEYCFEKGKEHPEIENKMSTKEEDKTYREIRHFLTKRNMITSCITLPLLLFLLQFVSGTDGQGSKCTPPYVSIDSKCYYFSSEKASWNKAYVDCIKKGGYLANLETLDEYLFVHYKLQEMNNGLFYAIGARDFNQDLKGGDWRWARRGFNSRLSYFAFGASEPDGTKTNPELCLGLDPNKNYEFVDIPCSTPFRYICEK</sequence>
<dbReference type="Pfam" id="PF00059">
    <property type="entry name" value="Lectin_C"/>
    <property type="match status" value="1"/>
</dbReference>
<protein>
    <recommendedName>
        <fullName evidence="1">C-type lectin domain-containing protein</fullName>
    </recommendedName>
</protein>
<evidence type="ECO:0000313" key="3">
    <source>
        <dbReference type="Proteomes" id="UP000005408"/>
    </source>
</evidence>
<feature type="domain" description="C-type lectin" evidence="1">
    <location>
        <begin position="106"/>
        <end position="231"/>
    </location>
</feature>
<dbReference type="AlphaFoldDB" id="A0A8W8HR05"/>
<dbReference type="InterPro" id="IPR001304">
    <property type="entry name" value="C-type_lectin-like"/>
</dbReference>
<dbReference type="InterPro" id="IPR050111">
    <property type="entry name" value="C-type_lectin/snaclec_domain"/>
</dbReference>
<dbReference type="Proteomes" id="UP000005408">
    <property type="component" value="Unassembled WGS sequence"/>
</dbReference>
<dbReference type="Gene3D" id="3.10.100.10">
    <property type="entry name" value="Mannose-Binding Protein A, subunit A"/>
    <property type="match status" value="1"/>
</dbReference>
<dbReference type="PROSITE" id="PS50041">
    <property type="entry name" value="C_TYPE_LECTIN_2"/>
    <property type="match status" value="1"/>
</dbReference>
<evidence type="ECO:0000259" key="1">
    <source>
        <dbReference type="PROSITE" id="PS50041"/>
    </source>
</evidence>